<gene>
    <name evidence="1" type="ORF">MSHI_34570</name>
</gene>
<sequence>MSSIFPTELGLRVILAERALDRPHAAPAPLAAPISITRAGADTRLSHIGLEAIHLDNNPIKLSKQHLVRIWAPVRWLHGVAQQLLGGYQALISGGEFVALYRVT</sequence>
<organism evidence="1 2">
    <name type="scientific">Mycobacterium shinjukuense</name>
    <dbReference type="NCBI Taxonomy" id="398694"/>
    <lineage>
        <taxon>Bacteria</taxon>
        <taxon>Bacillati</taxon>
        <taxon>Actinomycetota</taxon>
        <taxon>Actinomycetes</taxon>
        <taxon>Mycobacteriales</taxon>
        <taxon>Mycobacteriaceae</taxon>
        <taxon>Mycobacterium</taxon>
    </lineage>
</organism>
<accession>A0A7I7MTH6</accession>
<proteinExistence type="predicted"/>
<evidence type="ECO:0000313" key="2">
    <source>
        <dbReference type="Proteomes" id="UP000467236"/>
    </source>
</evidence>
<dbReference type="KEGG" id="mshj:MSHI_34570"/>
<dbReference type="AlphaFoldDB" id="A0A7I7MTH6"/>
<dbReference type="RefSeq" id="WP_158084765.1">
    <property type="nucleotide sequence ID" value="NZ_AP022575.1"/>
</dbReference>
<dbReference type="EMBL" id="AP022575">
    <property type="protein sequence ID" value="BBX75551.1"/>
    <property type="molecule type" value="Genomic_DNA"/>
</dbReference>
<name>A0A7I7MTH6_9MYCO</name>
<reference evidence="1 2" key="1">
    <citation type="journal article" date="2019" name="Emerg. Microbes Infect.">
        <title>Comprehensive subspecies identification of 175 nontuberculous mycobacteria species based on 7547 genomic profiles.</title>
        <authorList>
            <person name="Matsumoto Y."/>
            <person name="Kinjo T."/>
            <person name="Motooka D."/>
            <person name="Nabeya D."/>
            <person name="Jung N."/>
            <person name="Uechi K."/>
            <person name="Horii T."/>
            <person name="Iida T."/>
            <person name="Fujita J."/>
            <person name="Nakamura S."/>
        </authorList>
    </citation>
    <scope>NUCLEOTIDE SEQUENCE [LARGE SCALE GENOMIC DNA]</scope>
    <source>
        <strain evidence="1 2">JCM 14233</strain>
    </source>
</reference>
<protein>
    <submittedName>
        <fullName evidence="1">Uncharacterized protein</fullName>
    </submittedName>
</protein>
<evidence type="ECO:0000313" key="1">
    <source>
        <dbReference type="EMBL" id="BBX75551.1"/>
    </source>
</evidence>
<dbReference type="Proteomes" id="UP000467236">
    <property type="component" value="Chromosome"/>
</dbReference>
<keyword evidence="2" id="KW-1185">Reference proteome</keyword>